<keyword evidence="6" id="KW-0653">Protein transport</keyword>
<dbReference type="InterPro" id="IPR044189">
    <property type="entry name" value="XPO4/7-like"/>
</dbReference>
<comment type="subcellular location">
    <subcellularLocation>
        <location evidence="2">Cytoplasm</location>
    </subcellularLocation>
    <subcellularLocation>
        <location evidence="1">Nucleus</location>
    </subcellularLocation>
</comment>
<dbReference type="InterPro" id="IPR011989">
    <property type="entry name" value="ARM-like"/>
</dbReference>
<dbReference type="GO" id="GO:0005643">
    <property type="term" value="C:nuclear pore"/>
    <property type="evidence" value="ECO:0007669"/>
    <property type="project" value="TreeGrafter"/>
</dbReference>
<dbReference type="InterPro" id="IPR016024">
    <property type="entry name" value="ARM-type_fold"/>
</dbReference>
<organism evidence="9 10">
    <name type="scientific">Gracilariopsis chorda</name>
    <dbReference type="NCBI Taxonomy" id="448386"/>
    <lineage>
        <taxon>Eukaryota</taxon>
        <taxon>Rhodophyta</taxon>
        <taxon>Florideophyceae</taxon>
        <taxon>Rhodymeniophycidae</taxon>
        <taxon>Gracilariales</taxon>
        <taxon>Gracilariaceae</taxon>
        <taxon>Gracilariopsis</taxon>
    </lineage>
</organism>
<protein>
    <submittedName>
        <fullName evidence="9">Exportin-7</fullName>
    </submittedName>
</protein>
<feature type="domain" description="Importin N-terminal" evidence="8">
    <location>
        <begin position="41"/>
        <end position="107"/>
    </location>
</feature>
<dbReference type="EMBL" id="NBIV01000257">
    <property type="protein sequence ID" value="PXF40848.1"/>
    <property type="molecule type" value="Genomic_DNA"/>
</dbReference>
<dbReference type="SMART" id="SM00913">
    <property type="entry name" value="IBN_N"/>
    <property type="match status" value="1"/>
</dbReference>
<keyword evidence="4" id="KW-0813">Transport</keyword>
<keyword evidence="10" id="KW-1185">Reference proteome</keyword>
<evidence type="ECO:0000256" key="4">
    <source>
        <dbReference type="ARBA" id="ARBA00022448"/>
    </source>
</evidence>
<keyword evidence="7" id="KW-0539">Nucleus</keyword>
<dbReference type="GO" id="GO:0005737">
    <property type="term" value="C:cytoplasm"/>
    <property type="evidence" value="ECO:0007669"/>
    <property type="project" value="UniProtKB-SubCell"/>
</dbReference>
<comment type="similarity">
    <text evidence="3">Belongs to the exportin family.</text>
</comment>
<dbReference type="GO" id="GO:0006611">
    <property type="term" value="P:protein export from nucleus"/>
    <property type="evidence" value="ECO:0007669"/>
    <property type="project" value="TreeGrafter"/>
</dbReference>
<evidence type="ECO:0000256" key="6">
    <source>
        <dbReference type="ARBA" id="ARBA00022927"/>
    </source>
</evidence>
<evidence type="ECO:0000256" key="5">
    <source>
        <dbReference type="ARBA" id="ARBA00022490"/>
    </source>
</evidence>
<dbReference type="GO" id="GO:0005049">
    <property type="term" value="F:nuclear export signal receptor activity"/>
    <property type="evidence" value="ECO:0007669"/>
    <property type="project" value="InterPro"/>
</dbReference>
<reference evidence="9 10" key="1">
    <citation type="journal article" date="2018" name="Mol. Biol. Evol.">
        <title>Analysis of the draft genome of the red seaweed Gracilariopsis chorda provides insights into genome size evolution in Rhodophyta.</title>
        <authorList>
            <person name="Lee J."/>
            <person name="Yang E.C."/>
            <person name="Graf L."/>
            <person name="Yang J.H."/>
            <person name="Qiu H."/>
            <person name="Zel Zion U."/>
            <person name="Chan C.X."/>
            <person name="Stephens T.G."/>
            <person name="Weber A.P.M."/>
            <person name="Boo G.H."/>
            <person name="Boo S.M."/>
            <person name="Kim K.M."/>
            <person name="Shin Y."/>
            <person name="Jung M."/>
            <person name="Lee S.J."/>
            <person name="Yim H.S."/>
            <person name="Lee J.H."/>
            <person name="Bhattacharya D."/>
            <person name="Yoon H.S."/>
        </authorList>
    </citation>
    <scope>NUCLEOTIDE SEQUENCE [LARGE SCALE GENOMIC DNA]</scope>
    <source>
        <strain evidence="9 10">SKKU-2015</strain>
        <tissue evidence="9">Whole body</tissue>
    </source>
</reference>
<sequence>MSVVVDTPGNGYPSVPNDLAGVERMCEQLYTAQDATTRQQAESALLTLASNPRNLTQCTMILENSAAPYAQKFAAWTLTKLITSYWSQIGTEERVQLRNYVLNYMANKGPQLEQYVRLELTTLLCRITKLGWTDGDSHRGIVDDVCRFLDASEEHCVIGLQILARLVSDMNTSTTTFRRTITHSQARKVSLSFRDLELLKVFNISLSTFAKLSPPPQHSKLRACALELARACLSYDFVGSSLDESSEDIGTLHPPSAWHVVVQDPNTVKIFMDTYRALCNTDSNRSSKALECLIQLVSMRRTLFSKEELRVMNIKRHMAATLEILSARMGLDDHNNYHQFCRWLARLKVNYQLDEIANVDIYPQWIELVASFTLQSLAADWNWVGDSLYYVLSLWAKLIAAKPYLKSGVDTRLDVHVVKIVEQYITRRLMSIRQADDGDEDDFSEHLDAIPMIFRLQYEKSAVFLTSLMDPMLENYKTFAASGGVGANPVEVSRVERELAWLVRIIGSVVGGRANTLSSEQQELTEGELSARVFQVMIHTVNADNAVRNAPGVNANTMATPSGRARGTKGAIVLDAAIADFTQAFRRSYIGEEAVANSKVYVKMAERLGMTDHMHVLDVVASKIACNLRIYGVVDGAKIIAKSLSLLQDLASGYSSGRVLCKLQTVRDMIMNHDEETFPFMKGPDSQMGRHRTTFYQTLLRILFTSPTTSADPEREFTQFMEPLRRKLELLAALPSKEAFLNDQGVKAATIGVLRDLRGVVLTVANRKTYSLFFDWLYPTHTPVLLKICEVFSEAGVPEVTNVLLKFFSGLVFNNSQRIVFDSSSPNGILLFREASKILVTYGRYTLANWDRIGGAALIEKNSSVDAYRVLYKGAWVCMLMFQRALSGGYVNFGVFALYRDPALKDAMSICFRLILAIPIEQLLAYPKVARAHFGLMEILAANHPKDIAELDHVTFTRILQSLREGLQSYEVWMSSQSASAIDALSAFRFKQAMKGSDYGRLMQAHVEQSPDLFPSCLEIIFSMIINVDCTNQWSLSRPLLSLILTNQDTFVKIKNRIIQSQPPDRQVAVAGAFELLMMDVQMNLESKNRDRFTQQVTQFRLALREEGVTDSLM</sequence>
<proteinExistence type="inferred from homology"/>
<evidence type="ECO:0000313" key="9">
    <source>
        <dbReference type="EMBL" id="PXF40848.1"/>
    </source>
</evidence>
<evidence type="ECO:0000256" key="3">
    <source>
        <dbReference type="ARBA" id="ARBA00009466"/>
    </source>
</evidence>
<gene>
    <name evidence="9" type="ORF">BWQ96_09438</name>
</gene>
<dbReference type="OrthoDB" id="244158at2759"/>
<comment type="caution">
    <text evidence="9">The sequence shown here is derived from an EMBL/GenBank/DDBJ whole genome shotgun (WGS) entry which is preliminary data.</text>
</comment>
<dbReference type="PROSITE" id="PS50166">
    <property type="entry name" value="IMPORTIN_B_NT"/>
    <property type="match status" value="1"/>
</dbReference>
<dbReference type="InterPro" id="IPR057947">
    <property type="entry name" value="TPR_XPO7/RBP17"/>
</dbReference>
<evidence type="ECO:0000256" key="1">
    <source>
        <dbReference type="ARBA" id="ARBA00004123"/>
    </source>
</evidence>
<evidence type="ECO:0000259" key="8">
    <source>
        <dbReference type="PROSITE" id="PS50166"/>
    </source>
</evidence>
<dbReference type="SUPFAM" id="SSF48371">
    <property type="entry name" value="ARM repeat"/>
    <property type="match status" value="1"/>
</dbReference>
<evidence type="ECO:0000256" key="7">
    <source>
        <dbReference type="ARBA" id="ARBA00023242"/>
    </source>
</evidence>
<dbReference type="STRING" id="448386.A0A2V3IFP4"/>
<evidence type="ECO:0000256" key="2">
    <source>
        <dbReference type="ARBA" id="ARBA00004496"/>
    </source>
</evidence>
<dbReference type="Pfam" id="PF25795">
    <property type="entry name" value="TPR_XPO7"/>
    <property type="match status" value="1"/>
</dbReference>
<dbReference type="InterPro" id="IPR001494">
    <property type="entry name" value="Importin-beta_N"/>
</dbReference>
<dbReference type="Pfam" id="PF03810">
    <property type="entry name" value="IBN_N"/>
    <property type="match status" value="1"/>
</dbReference>
<dbReference type="GO" id="GO:0031267">
    <property type="term" value="F:small GTPase binding"/>
    <property type="evidence" value="ECO:0007669"/>
    <property type="project" value="InterPro"/>
</dbReference>
<dbReference type="PANTHER" id="PTHR12596:SF2">
    <property type="entry name" value="EXPORTIN-7 ISOFORM X1"/>
    <property type="match status" value="1"/>
</dbReference>
<dbReference type="Gene3D" id="1.25.10.10">
    <property type="entry name" value="Leucine-rich Repeat Variant"/>
    <property type="match status" value="1"/>
</dbReference>
<dbReference type="PANTHER" id="PTHR12596">
    <property type="entry name" value="EXPORTIN 4,7-RELATED"/>
    <property type="match status" value="1"/>
</dbReference>
<accession>A0A2V3IFP4</accession>
<dbReference type="AlphaFoldDB" id="A0A2V3IFP4"/>
<name>A0A2V3IFP4_9FLOR</name>
<dbReference type="Proteomes" id="UP000247409">
    <property type="component" value="Unassembled WGS sequence"/>
</dbReference>
<evidence type="ECO:0000313" key="10">
    <source>
        <dbReference type="Proteomes" id="UP000247409"/>
    </source>
</evidence>
<keyword evidence="5" id="KW-0963">Cytoplasm</keyword>